<dbReference type="Pfam" id="PF08454">
    <property type="entry name" value="RIH_assoc"/>
    <property type="match status" value="1"/>
</dbReference>
<dbReference type="GO" id="GO:0005219">
    <property type="term" value="F:ryanodine-sensitive calcium-release channel activity"/>
    <property type="evidence" value="ECO:0007669"/>
    <property type="project" value="TreeGrafter"/>
</dbReference>
<sequence>MHKLLSKQRKRAVVACFRMAPLYNLPRHRAINFFIPAYQRLWIEAEEYSFEEKLVQDLAVSTGLALPLPRVPCVGTPLPVLSAECFFSSAPVEPWERARVGTSPKAPRGGPRSRRAKPFKQRSVRGQRLHDQLRRHRASSGAHSSKKAGYAFLTAVKTPMKIVEEEEEEVTEIQPDPLHQLILHFSHNALTERSHLEEDPLYIAYADMMAKSCAEDEEEEEEEGKEKTFEEKEMEKQKILYQQARLHARGAAEMVLQMISASKGRLGPMVSCTLKLGISILNGGNVQVQQKMLDYLKEKRDAGFFKSLSGLMQSCSVLDLNAFERQNKAEGLGMVTEEGSSSKVLQNDEFTKDLFRFLQLLCEGHNGDFQNFLRTQTGNTTTVNIIISTVDYLLRLQESISDFYWYYSGKDVIDE</sequence>
<dbReference type="EMBL" id="VOFY01000018">
    <property type="protein sequence ID" value="KAA8583013.1"/>
    <property type="molecule type" value="Genomic_DNA"/>
</dbReference>
<evidence type="ECO:0000313" key="4">
    <source>
        <dbReference type="Proteomes" id="UP000327493"/>
    </source>
</evidence>
<evidence type="ECO:0000313" key="3">
    <source>
        <dbReference type="EMBL" id="KAA8583013.1"/>
    </source>
</evidence>
<dbReference type="InterPro" id="IPR015925">
    <property type="entry name" value="Ryanodine_IP3_receptor"/>
</dbReference>
<feature type="non-terminal residue" evidence="3">
    <location>
        <position position="415"/>
    </location>
</feature>
<dbReference type="GO" id="GO:0005790">
    <property type="term" value="C:smooth endoplasmic reticulum"/>
    <property type="evidence" value="ECO:0007669"/>
    <property type="project" value="TreeGrafter"/>
</dbReference>
<reference evidence="3 4" key="1">
    <citation type="submission" date="2019-08" db="EMBL/GenBank/DDBJ databases">
        <title>A chromosome-level genome assembly, high-density linkage maps, and genome scans reveal the genomic architecture of hybrid incompatibilities underlying speciation via character displacement in darters (Percidae: Etheostominae).</title>
        <authorList>
            <person name="Moran R.L."/>
            <person name="Catchen J.M."/>
            <person name="Fuller R.C."/>
        </authorList>
    </citation>
    <scope>NUCLEOTIDE SEQUENCE [LARGE SCALE GENOMIC DNA]</scope>
    <source>
        <strain evidence="3">EspeVRDwgs_2016</strain>
        <tissue evidence="3">Muscle</tissue>
    </source>
</reference>
<evidence type="ECO:0000259" key="2">
    <source>
        <dbReference type="Pfam" id="PF08454"/>
    </source>
</evidence>
<gene>
    <name evidence="3" type="ORF">FQN60_015559</name>
</gene>
<comment type="caution">
    <text evidence="3">The sequence shown here is derived from an EMBL/GenBank/DDBJ whole genome shotgun (WGS) entry which is preliminary data.</text>
</comment>
<dbReference type="GO" id="GO:0042383">
    <property type="term" value="C:sarcolemma"/>
    <property type="evidence" value="ECO:0007669"/>
    <property type="project" value="TreeGrafter"/>
</dbReference>
<dbReference type="Proteomes" id="UP000327493">
    <property type="component" value="Chromosome 18"/>
</dbReference>
<protein>
    <recommendedName>
        <fullName evidence="2">RyR/IP3R Homology associated domain-containing protein</fullName>
    </recommendedName>
</protein>
<accession>A0A5J5CQB5</accession>
<dbReference type="AlphaFoldDB" id="A0A5J5CQB5"/>
<feature type="region of interest" description="Disordered" evidence="1">
    <location>
        <begin position="98"/>
        <end position="145"/>
    </location>
</feature>
<keyword evidence="4" id="KW-1185">Reference proteome</keyword>
<proteinExistence type="predicted"/>
<dbReference type="PANTHER" id="PTHR46399:SF9">
    <property type="entry name" value="RYANODINE RECEPTOR 3"/>
    <property type="match status" value="1"/>
</dbReference>
<name>A0A5J5CQB5_9PERO</name>
<dbReference type="GO" id="GO:0033017">
    <property type="term" value="C:sarcoplasmic reticulum membrane"/>
    <property type="evidence" value="ECO:0007669"/>
    <property type="project" value="TreeGrafter"/>
</dbReference>
<evidence type="ECO:0000256" key="1">
    <source>
        <dbReference type="SAM" id="MobiDB-lite"/>
    </source>
</evidence>
<dbReference type="GO" id="GO:0030018">
    <property type="term" value="C:Z disc"/>
    <property type="evidence" value="ECO:0007669"/>
    <property type="project" value="TreeGrafter"/>
</dbReference>
<dbReference type="InterPro" id="IPR013662">
    <property type="entry name" value="RIH_assoc-dom"/>
</dbReference>
<dbReference type="GO" id="GO:0006941">
    <property type="term" value="P:striated muscle contraction"/>
    <property type="evidence" value="ECO:0007669"/>
    <property type="project" value="TreeGrafter"/>
</dbReference>
<feature type="compositionally biased region" description="Basic residues" evidence="1">
    <location>
        <begin position="111"/>
        <end position="138"/>
    </location>
</feature>
<feature type="domain" description="RyR/IP3R Homology associated" evidence="2">
    <location>
        <begin position="346"/>
        <end position="401"/>
    </location>
</feature>
<organism evidence="3 4">
    <name type="scientific">Etheostoma spectabile</name>
    <name type="common">orangethroat darter</name>
    <dbReference type="NCBI Taxonomy" id="54343"/>
    <lineage>
        <taxon>Eukaryota</taxon>
        <taxon>Metazoa</taxon>
        <taxon>Chordata</taxon>
        <taxon>Craniata</taxon>
        <taxon>Vertebrata</taxon>
        <taxon>Euteleostomi</taxon>
        <taxon>Actinopterygii</taxon>
        <taxon>Neopterygii</taxon>
        <taxon>Teleostei</taxon>
        <taxon>Neoteleostei</taxon>
        <taxon>Acanthomorphata</taxon>
        <taxon>Eupercaria</taxon>
        <taxon>Perciformes</taxon>
        <taxon>Percoidei</taxon>
        <taxon>Percidae</taxon>
        <taxon>Etheostomatinae</taxon>
        <taxon>Etheostoma</taxon>
    </lineage>
</organism>
<dbReference type="GO" id="GO:0014808">
    <property type="term" value="P:release of sequestered calcium ion into cytosol by sarcoplasmic reticulum"/>
    <property type="evidence" value="ECO:0007669"/>
    <property type="project" value="TreeGrafter"/>
</dbReference>
<dbReference type="GO" id="GO:0034704">
    <property type="term" value="C:calcium channel complex"/>
    <property type="evidence" value="ECO:0007669"/>
    <property type="project" value="TreeGrafter"/>
</dbReference>
<dbReference type="PANTHER" id="PTHR46399">
    <property type="entry name" value="B30.2/SPRY DOMAIN-CONTAINING PROTEIN"/>
    <property type="match status" value="1"/>
</dbReference>